<evidence type="ECO:0000256" key="6">
    <source>
        <dbReference type="PROSITE-ProRule" id="PRU01016"/>
    </source>
</evidence>
<organism evidence="9 10">
    <name type="scientific">Maliponia aquimaris</name>
    <dbReference type="NCBI Taxonomy" id="1673631"/>
    <lineage>
        <taxon>Bacteria</taxon>
        <taxon>Pseudomonadati</taxon>
        <taxon>Pseudomonadota</taxon>
        <taxon>Alphaproteobacteria</taxon>
        <taxon>Rhodobacterales</taxon>
        <taxon>Paracoccaceae</taxon>
        <taxon>Maliponia</taxon>
    </lineage>
</organism>
<dbReference type="GO" id="GO:0003677">
    <property type="term" value="F:DNA binding"/>
    <property type="evidence" value="ECO:0007669"/>
    <property type="project" value="TreeGrafter"/>
</dbReference>
<dbReference type="PROSITE" id="PS00094">
    <property type="entry name" value="C5_MTASE_1"/>
    <property type="match status" value="1"/>
</dbReference>
<dbReference type="InterPro" id="IPR029063">
    <property type="entry name" value="SAM-dependent_MTases_sf"/>
</dbReference>
<proteinExistence type="inferred from homology"/>
<dbReference type="InterPro" id="IPR001525">
    <property type="entry name" value="C5_MeTfrase"/>
</dbReference>
<dbReference type="AlphaFoldDB" id="A0A238K782"/>
<dbReference type="Proteomes" id="UP000207598">
    <property type="component" value="Unassembled WGS sequence"/>
</dbReference>
<dbReference type="GO" id="GO:0003886">
    <property type="term" value="F:DNA (cytosine-5-)-methyltransferase activity"/>
    <property type="evidence" value="ECO:0007669"/>
    <property type="project" value="UniProtKB-EC"/>
</dbReference>
<accession>A0A238K782</accession>
<reference evidence="9 10" key="1">
    <citation type="submission" date="2017-05" db="EMBL/GenBank/DDBJ databases">
        <authorList>
            <person name="Song R."/>
            <person name="Chenine A.L."/>
            <person name="Ruprecht R.M."/>
        </authorList>
    </citation>
    <scope>NUCLEOTIDE SEQUENCE [LARGE SCALE GENOMIC DNA]</scope>
    <source>
        <strain evidence="9 10">CECT 8898</strain>
    </source>
</reference>
<dbReference type="EC" id="2.1.1.37" evidence="8"/>
<gene>
    <name evidence="9" type="primary">aplIM</name>
    <name evidence="9" type="ORF">MAA8898_01656</name>
</gene>
<evidence type="ECO:0000256" key="3">
    <source>
        <dbReference type="ARBA" id="ARBA00022691"/>
    </source>
</evidence>
<feature type="active site" evidence="6">
    <location>
        <position position="137"/>
    </location>
</feature>
<keyword evidence="10" id="KW-1185">Reference proteome</keyword>
<dbReference type="PRINTS" id="PR00105">
    <property type="entry name" value="C5METTRFRASE"/>
</dbReference>
<dbReference type="EMBL" id="FXYF01000004">
    <property type="protein sequence ID" value="SMX38663.1"/>
    <property type="molecule type" value="Genomic_DNA"/>
</dbReference>
<dbReference type="SUPFAM" id="SSF53335">
    <property type="entry name" value="S-adenosyl-L-methionine-dependent methyltransferases"/>
    <property type="match status" value="1"/>
</dbReference>
<evidence type="ECO:0000256" key="1">
    <source>
        <dbReference type="ARBA" id="ARBA00022603"/>
    </source>
</evidence>
<dbReference type="Pfam" id="PF00145">
    <property type="entry name" value="DNA_methylase"/>
    <property type="match status" value="1"/>
</dbReference>
<evidence type="ECO:0000256" key="7">
    <source>
        <dbReference type="RuleBase" id="RU000416"/>
    </source>
</evidence>
<keyword evidence="3 6" id="KW-0949">S-adenosyl-L-methionine</keyword>
<evidence type="ECO:0000256" key="2">
    <source>
        <dbReference type="ARBA" id="ARBA00022679"/>
    </source>
</evidence>
<dbReference type="PROSITE" id="PS51679">
    <property type="entry name" value="SAM_MT_C5"/>
    <property type="match status" value="1"/>
</dbReference>
<dbReference type="PANTHER" id="PTHR10629:SF52">
    <property type="entry name" value="DNA (CYTOSINE-5)-METHYLTRANSFERASE 1"/>
    <property type="match status" value="1"/>
</dbReference>
<comment type="catalytic activity">
    <reaction evidence="5 8">
        <text>a 2'-deoxycytidine in DNA + S-adenosyl-L-methionine = a 5-methyl-2'-deoxycytidine in DNA + S-adenosyl-L-homocysteine + H(+)</text>
        <dbReference type="Rhea" id="RHEA:13681"/>
        <dbReference type="Rhea" id="RHEA-COMP:11369"/>
        <dbReference type="Rhea" id="RHEA-COMP:11370"/>
        <dbReference type="ChEBI" id="CHEBI:15378"/>
        <dbReference type="ChEBI" id="CHEBI:57856"/>
        <dbReference type="ChEBI" id="CHEBI:59789"/>
        <dbReference type="ChEBI" id="CHEBI:85452"/>
        <dbReference type="ChEBI" id="CHEBI:85454"/>
        <dbReference type="EC" id="2.1.1.37"/>
    </reaction>
</comment>
<dbReference type="GO" id="GO:0009307">
    <property type="term" value="P:DNA restriction-modification system"/>
    <property type="evidence" value="ECO:0007669"/>
    <property type="project" value="UniProtKB-KW"/>
</dbReference>
<dbReference type="InterPro" id="IPR031303">
    <property type="entry name" value="C5_meth_CS"/>
</dbReference>
<evidence type="ECO:0000256" key="4">
    <source>
        <dbReference type="ARBA" id="ARBA00022747"/>
    </source>
</evidence>
<dbReference type="Gene3D" id="3.40.50.150">
    <property type="entry name" value="Vaccinia Virus protein VP39"/>
    <property type="match status" value="1"/>
</dbReference>
<protein>
    <recommendedName>
        <fullName evidence="8">Cytosine-specific methyltransferase</fullName>
        <ecNumber evidence="8">2.1.1.37</ecNumber>
    </recommendedName>
</protein>
<dbReference type="NCBIfam" id="TIGR00675">
    <property type="entry name" value="dcm"/>
    <property type="match status" value="1"/>
</dbReference>
<evidence type="ECO:0000313" key="10">
    <source>
        <dbReference type="Proteomes" id="UP000207598"/>
    </source>
</evidence>
<keyword evidence="2 6" id="KW-0808">Transferase</keyword>
<comment type="similarity">
    <text evidence="6 7">Belongs to the class I-like SAM-binding methyltransferase superfamily. C5-methyltransferase family.</text>
</comment>
<keyword evidence="4" id="KW-0680">Restriction system</keyword>
<dbReference type="GO" id="GO:0044027">
    <property type="term" value="P:negative regulation of gene expression via chromosomal CpG island methylation"/>
    <property type="evidence" value="ECO:0007669"/>
    <property type="project" value="TreeGrafter"/>
</dbReference>
<evidence type="ECO:0000313" key="9">
    <source>
        <dbReference type="EMBL" id="SMX38663.1"/>
    </source>
</evidence>
<sequence length="368" mass="40805">MGYTHLPWQISDEKRKQYALSSRSSQIARKMADRKAASTDPVELKPGYDPLLDMPQLSSVQVKTLSLFSGGGGLDLGFDLAGFEHFASYEILPFAGETLSKNRPDWRIFSGELGDVREQNWRELKGVVDLIHGGPPCQPFSIAGRRKGKDDARDMFPEFVRAVLEIEPVVFIAENVPGFLSSKFEEYRNSLLARLKGKYRISTSVLFADDFGVPQRRGRAVMIGVRSDLGRSVDSKAFEKSNVRRGVREALGLDLSSADGPAPTLRSTLTGPRQTTSVANSTAAVKRWKEYGIWPHGVSPNPTIARSYPTKDGTHRMCVEECQLLQGFPLEWEFVGAVYQRLGMIGNSVCPPVAYSIAKAIRNQIFNS</sequence>
<dbReference type="InterPro" id="IPR050390">
    <property type="entry name" value="C5-Methyltransferase"/>
</dbReference>
<evidence type="ECO:0000256" key="5">
    <source>
        <dbReference type="ARBA" id="ARBA00047422"/>
    </source>
</evidence>
<dbReference type="InterPro" id="IPR018117">
    <property type="entry name" value="C5_DNA_meth_AS"/>
</dbReference>
<dbReference type="PANTHER" id="PTHR10629">
    <property type="entry name" value="CYTOSINE-SPECIFIC METHYLTRANSFERASE"/>
    <property type="match status" value="1"/>
</dbReference>
<dbReference type="Gene3D" id="3.90.120.10">
    <property type="entry name" value="DNA Methylase, subunit A, domain 2"/>
    <property type="match status" value="1"/>
</dbReference>
<dbReference type="GO" id="GO:0032259">
    <property type="term" value="P:methylation"/>
    <property type="evidence" value="ECO:0007669"/>
    <property type="project" value="UniProtKB-KW"/>
</dbReference>
<evidence type="ECO:0000256" key="8">
    <source>
        <dbReference type="RuleBase" id="RU000417"/>
    </source>
</evidence>
<dbReference type="OrthoDB" id="9813719at2"/>
<keyword evidence="1 6" id="KW-0489">Methyltransferase</keyword>
<name>A0A238K782_9RHOB</name>
<dbReference type="PROSITE" id="PS00095">
    <property type="entry name" value="C5_MTASE_2"/>
    <property type="match status" value="1"/>
</dbReference>